<dbReference type="AlphaFoldDB" id="A0A6G1IG50"/>
<keyword evidence="2" id="KW-1185">Reference proteome</keyword>
<dbReference type="PANTHER" id="PTHR14614">
    <property type="entry name" value="HEPATOCELLULAR CARCINOMA-ASSOCIATED ANTIGEN"/>
    <property type="match status" value="1"/>
</dbReference>
<dbReference type="PANTHER" id="PTHR14614:SF147">
    <property type="entry name" value="S-ADENOSYLMETHIONINE-DEPENDENT METHYLTRANSFERASE OF THE SEVEN BETA-STRAND FAMILY"/>
    <property type="match status" value="1"/>
</dbReference>
<accession>A0A6G1IG50</accession>
<dbReference type="InterPro" id="IPR029063">
    <property type="entry name" value="SAM-dependent_MTases_sf"/>
</dbReference>
<reference evidence="1" key="1">
    <citation type="journal article" date="2020" name="Stud. Mycol.">
        <title>101 Dothideomycetes genomes: a test case for predicting lifestyles and emergence of pathogens.</title>
        <authorList>
            <person name="Haridas S."/>
            <person name="Albert R."/>
            <person name="Binder M."/>
            <person name="Bloem J."/>
            <person name="Labutti K."/>
            <person name="Salamov A."/>
            <person name="Andreopoulos B."/>
            <person name="Baker S."/>
            <person name="Barry K."/>
            <person name="Bills G."/>
            <person name="Bluhm B."/>
            <person name="Cannon C."/>
            <person name="Castanera R."/>
            <person name="Culley D."/>
            <person name="Daum C."/>
            <person name="Ezra D."/>
            <person name="Gonzalez J."/>
            <person name="Henrissat B."/>
            <person name="Kuo A."/>
            <person name="Liang C."/>
            <person name="Lipzen A."/>
            <person name="Lutzoni F."/>
            <person name="Magnuson J."/>
            <person name="Mondo S."/>
            <person name="Nolan M."/>
            <person name="Ohm R."/>
            <person name="Pangilinan J."/>
            <person name="Park H.-J."/>
            <person name="Ramirez L."/>
            <person name="Alfaro M."/>
            <person name="Sun H."/>
            <person name="Tritt A."/>
            <person name="Yoshinaga Y."/>
            <person name="Zwiers L.-H."/>
            <person name="Turgeon B."/>
            <person name="Goodwin S."/>
            <person name="Spatafora J."/>
            <person name="Crous P."/>
            <person name="Grigoriev I."/>
        </authorList>
    </citation>
    <scope>NUCLEOTIDE SEQUENCE</scope>
    <source>
        <strain evidence="1">CBS 122367</strain>
    </source>
</reference>
<protein>
    <recommendedName>
        <fullName evidence="3">S-adenosyl-L-methionine-dependent methyltransferase</fullName>
    </recommendedName>
</protein>
<proteinExistence type="predicted"/>
<dbReference type="EMBL" id="MU005626">
    <property type="protein sequence ID" value="KAF2677068.1"/>
    <property type="molecule type" value="Genomic_DNA"/>
</dbReference>
<dbReference type="SUPFAM" id="SSF53335">
    <property type="entry name" value="S-adenosyl-L-methionine-dependent methyltransferases"/>
    <property type="match status" value="1"/>
</dbReference>
<dbReference type="Pfam" id="PF10294">
    <property type="entry name" value="Methyltransf_16"/>
    <property type="match status" value="1"/>
</dbReference>
<evidence type="ECO:0000313" key="2">
    <source>
        <dbReference type="Proteomes" id="UP000799291"/>
    </source>
</evidence>
<dbReference type="InterPro" id="IPR019410">
    <property type="entry name" value="Methyltransf_16"/>
</dbReference>
<dbReference type="Gene3D" id="3.40.50.150">
    <property type="entry name" value="Vaccinia Virus protein VP39"/>
    <property type="match status" value="1"/>
</dbReference>
<sequence length="385" mass="41952">MSLSPHCLPPSSSLPPARSLHSATEETIVSALHNLQALYCPLRLPTAFTQEKNVTYASPQVDSGYVSEDEDEIAELEQVQDAEEALATLRADEFERTVAVRWLTGLIARADELAFECEDRRDRVVDDAAFILASFSDTPGHEKDESLTRDFSFPLASSGTIDIRLNDAPLSGTDHTDVGLQSWGASIVFSGLMCATPKRFGLDQLPADASIIELGAGTGLVSLALAKLLPHFSVQNPSILGSDYHPAVLENLRVNIATNFPSSTLPIDTMLLDWASPPAELESTADVIFAADVVYAPEHAIWLRDCVARLLKPNGVFWLVVTVRKHGKFDGIPDTTETAFRCPGCPDKNGRVLRMVEKTMLDKQRGIGRGDESGYMLFKIGWVAA</sequence>
<evidence type="ECO:0000313" key="1">
    <source>
        <dbReference type="EMBL" id="KAF2677068.1"/>
    </source>
</evidence>
<dbReference type="CDD" id="cd02440">
    <property type="entry name" value="AdoMet_MTases"/>
    <property type="match status" value="1"/>
</dbReference>
<gene>
    <name evidence="1" type="ORF">K458DRAFT_424256</name>
</gene>
<name>A0A6G1IG50_9PLEO</name>
<dbReference type="Proteomes" id="UP000799291">
    <property type="component" value="Unassembled WGS sequence"/>
</dbReference>
<dbReference type="OrthoDB" id="433955at2759"/>
<evidence type="ECO:0008006" key="3">
    <source>
        <dbReference type="Google" id="ProtNLM"/>
    </source>
</evidence>
<dbReference type="GO" id="GO:0008757">
    <property type="term" value="F:S-adenosylmethionine-dependent methyltransferase activity"/>
    <property type="evidence" value="ECO:0007669"/>
    <property type="project" value="UniProtKB-ARBA"/>
</dbReference>
<organism evidence="1 2">
    <name type="scientific">Lentithecium fluviatile CBS 122367</name>
    <dbReference type="NCBI Taxonomy" id="1168545"/>
    <lineage>
        <taxon>Eukaryota</taxon>
        <taxon>Fungi</taxon>
        <taxon>Dikarya</taxon>
        <taxon>Ascomycota</taxon>
        <taxon>Pezizomycotina</taxon>
        <taxon>Dothideomycetes</taxon>
        <taxon>Pleosporomycetidae</taxon>
        <taxon>Pleosporales</taxon>
        <taxon>Massarineae</taxon>
        <taxon>Lentitheciaceae</taxon>
        <taxon>Lentithecium</taxon>
    </lineage>
</organism>